<feature type="region of interest" description="Disordered" evidence="1">
    <location>
        <begin position="1"/>
        <end position="35"/>
    </location>
</feature>
<proteinExistence type="predicted"/>
<evidence type="ECO:0000256" key="1">
    <source>
        <dbReference type="SAM" id="MobiDB-lite"/>
    </source>
</evidence>
<sequence>MHGRASSCPSSPSSFSPSSARCSNPAPTSSWAPKKTLRTAAQSRVLCLARCSFTLDSSCSAGSRRFCTTERAGGARLAYKMLLGRGGRIAVVVRACIV</sequence>
<keyword evidence="3" id="KW-1185">Reference proteome</keyword>
<dbReference type="VEuPathDB" id="FungiDB:JI435_153230"/>
<dbReference type="Proteomes" id="UP000663193">
    <property type="component" value="Chromosome 11"/>
</dbReference>
<accession>A0A7U2FDM9</accession>
<dbReference type="AlphaFoldDB" id="A0A7U2FDM9"/>
<protein>
    <submittedName>
        <fullName evidence="2">Uncharacterized protein</fullName>
    </submittedName>
</protein>
<feature type="compositionally biased region" description="Low complexity" evidence="1">
    <location>
        <begin position="1"/>
        <end position="23"/>
    </location>
</feature>
<organism evidence="2 3">
    <name type="scientific">Phaeosphaeria nodorum (strain SN15 / ATCC MYA-4574 / FGSC 10173)</name>
    <name type="common">Glume blotch fungus</name>
    <name type="synonym">Parastagonospora nodorum</name>
    <dbReference type="NCBI Taxonomy" id="321614"/>
    <lineage>
        <taxon>Eukaryota</taxon>
        <taxon>Fungi</taxon>
        <taxon>Dikarya</taxon>
        <taxon>Ascomycota</taxon>
        <taxon>Pezizomycotina</taxon>
        <taxon>Dothideomycetes</taxon>
        <taxon>Pleosporomycetidae</taxon>
        <taxon>Pleosporales</taxon>
        <taxon>Pleosporineae</taxon>
        <taxon>Phaeosphaeriaceae</taxon>
        <taxon>Parastagonospora</taxon>
    </lineage>
</organism>
<evidence type="ECO:0000313" key="2">
    <source>
        <dbReference type="EMBL" id="QRD01075.1"/>
    </source>
</evidence>
<name>A0A7U2FDM9_PHANO</name>
<reference evidence="3" key="1">
    <citation type="journal article" date="2021" name="BMC Genomics">
        <title>Chromosome-level genome assembly and manually-curated proteome of model necrotroph Parastagonospora nodorum Sn15 reveals a genome-wide trove of candidate effector homologs, and redundancy of virulence-related functions within an accessory chromosome.</title>
        <authorList>
            <person name="Bertazzoni S."/>
            <person name="Jones D.A.B."/>
            <person name="Phan H.T."/>
            <person name="Tan K.-C."/>
            <person name="Hane J.K."/>
        </authorList>
    </citation>
    <scope>NUCLEOTIDE SEQUENCE [LARGE SCALE GENOMIC DNA]</scope>
    <source>
        <strain evidence="3">SN15 / ATCC MYA-4574 / FGSC 10173)</strain>
    </source>
</reference>
<gene>
    <name evidence="2" type="ORF">JI435_153230</name>
</gene>
<dbReference type="EMBL" id="CP069033">
    <property type="protein sequence ID" value="QRD01075.1"/>
    <property type="molecule type" value="Genomic_DNA"/>
</dbReference>
<evidence type="ECO:0000313" key="3">
    <source>
        <dbReference type="Proteomes" id="UP000663193"/>
    </source>
</evidence>